<evidence type="ECO:0000256" key="1">
    <source>
        <dbReference type="SAM" id="MobiDB-lite"/>
    </source>
</evidence>
<proteinExistence type="predicted"/>
<dbReference type="Proteomes" id="UP000799440">
    <property type="component" value="Unassembled WGS sequence"/>
</dbReference>
<evidence type="ECO:0000313" key="4">
    <source>
        <dbReference type="Proteomes" id="UP000799440"/>
    </source>
</evidence>
<reference evidence="3" key="1">
    <citation type="journal article" date="2020" name="Stud. Mycol.">
        <title>101 Dothideomycetes genomes: a test case for predicting lifestyles and emergence of pathogens.</title>
        <authorList>
            <person name="Haridas S."/>
            <person name="Albert R."/>
            <person name="Binder M."/>
            <person name="Bloem J."/>
            <person name="Labutti K."/>
            <person name="Salamov A."/>
            <person name="Andreopoulos B."/>
            <person name="Baker S."/>
            <person name="Barry K."/>
            <person name="Bills G."/>
            <person name="Bluhm B."/>
            <person name="Cannon C."/>
            <person name="Castanera R."/>
            <person name="Culley D."/>
            <person name="Daum C."/>
            <person name="Ezra D."/>
            <person name="Gonzalez J."/>
            <person name="Henrissat B."/>
            <person name="Kuo A."/>
            <person name="Liang C."/>
            <person name="Lipzen A."/>
            <person name="Lutzoni F."/>
            <person name="Magnuson J."/>
            <person name="Mondo S."/>
            <person name="Nolan M."/>
            <person name="Ohm R."/>
            <person name="Pangilinan J."/>
            <person name="Park H.-J."/>
            <person name="Ramirez L."/>
            <person name="Alfaro M."/>
            <person name="Sun H."/>
            <person name="Tritt A."/>
            <person name="Yoshinaga Y."/>
            <person name="Zwiers L.-H."/>
            <person name="Turgeon B."/>
            <person name="Goodwin S."/>
            <person name="Spatafora J."/>
            <person name="Crous P."/>
            <person name="Grigoriev I."/>
        </authorList>
    </citation>
    <scope>NUCLEOTIDE SEQUENCE</scope>
    <source>
        <strain evidence="3">CBS 119925</strain>
    </source>
</reference>
<dbReference type="EMBL" id="MU006563">
    <property type="protein sequence ID" value="KAF2751046.1"/>
    <property type="molecule type" value="Genomic_DNA"/>
</dbReference>
<keyword evidence="4" id="KW-1185">Reference proteome</keyword>
<sequence>MTSSGTSGGSTTLPSGIAIAAPVMVAWQQEDLRLFPVTYATSVAEQMNVPFGTDAALPGASNSLTRETSEAQFDVDRQGQGLTVGVKAGIAAGAVGLVLISVAICLFFFIRRPKQRSARSNHSDLSDIQELRADIDSNDKWLIKGQWRTEVEVAEKYRELAERPTSAVELPAVRSPKPWEKIAPQLQEKTPERKTQKTLNATSDLPPWPKIFDTTRKRPQST</sequence>
<protein>
    <submittedName>
        <fullName evidence="3">Uncharacterized protein</fullName>
    </submittedName>
</protein>
<name>A0A6A6VMM1_9PLEO</name>
<feature type="transmembrane region" description="Helical" evidence="2">
    <location>
        <begin position="90"/>
        <end position="110"/>
    </location>
</feature>
<evidence type="ECO:0000256" key="2">
    <source>
        <dbReference type="SAM" id="Phobius"/>
    </source>
</evidence>
<accession>A0A6A6VMM1</accession>
<dbReference type="AlphaFoldDB" id="A0A6A6VMM1"/>
<dbReference type="OrthoDB" id="4770059at2759"/>
<gene>
    <name evidence="3" type="ORF">M011DRAFT_191508</name>
</gene>
<keyword evidence="2" id="KW-0812">Transmembrane</keyword>
<feature type="region of interest" description="Disordered" evidence="1">
    <location>
        <begin position="179"/>
        <end position="222"/>
    </location>
</feature>
<keyword evidence="2" id="KW-0472">Membrane</keyword>
<keyword evidence="2" id="KW-1133">Transmembrane helix</keyword>
<evidence type="ECO:0000313" key="3">
    <source>
        <dbReference type="EMBL" id="KAF2751046.1"/>
    </source>
</evidence>
<organism evidence="3 4">
    <name type="scientific">Sporormia fimetaria CBS 119925</name>
    <dbReference type="NCBI Taxonomy" id="1340428"/>
    <lineage>
        <taxon>Eukaryota</taxon>
        <taxon>Fungi</taxon>
        <taxon>Dikarya</taxon>
        <taxon>Ascomycota</taxon>
        <taxon>Pezizomycotina</taxon>
        <taxon>Dothideomycetes</taxon>
        <taxon>Pleosporomycetidae</taxon>
        <taxon>Pleosporales</taxon>
        <taxon>Sporormiaceae</taxon>
        <taxon>Sporormia</taxon>
    </lineage>
</organism>